<sequence>MDDLLDVLTLDQLRARTSVRWSHYPDDVLPLWVAEMDVPLAEPVRQAVRALLDAHDVGYPPEDGALTTAFAGFAARRWGWTVDPTAVRQLTDVMTAVQTAVAAVVAPGGVVIVPTPVYGPFRWYTEGAGRRVETVSLRDDRLDVAAIDATAARVRAEVGPGAGIALLLCNPHNPTGVVHSREELAALADVAARHDVRVVSDEAHAPLVLPGSPAYVPYLEVDPRGLAVHSAAKAWNLAGFKSALLVAGDEAHDVLARVPAYLSDAVGHVSMAAHAAAYREGEAWLDELLPALARRRDLLVELVGEHLPGARVRAPEATYLGWVDLRAAGPDGAGLGDDPAKVFLVEGRVALSRGLDFGPGGEGHVRVNCATRSDVLREALARMGEVAAGRRG</sequence>
<dbReference type="CDD" id="cd00609">
    <property type="entry name" value="AAT_like"/>
    <property type="match status" value="1"/>
</dbReference>
<dbReference type="PANTHER" id="PTHR43525">
    <property type="entry name" value="PROTEIN MALY"/>
    <property type="match status" value="1"/>
</dbReference>
<dbReference type="GO" id="GO:0008483">
    <property type="term" value="F:transaminase activity"/>
    <property type="evidence" value="ECO:0007669"/>
    <property type="project" value="UniProtKB-KW"/>
</dbReference>
<protein>
    <recommendedName>
        <fullName evidence="2">cysteine-S-conjugate beta-lyase</fullName>
        <ecNumber evidence="2">4.4.1.13</ecNumber>
    </recommendedName>
</protein>
<dbReference type="InterPro" id="IPR015424">
    <property type="entry name" value="PyrdxlP-dep_Trfase"/>
</dbReference>
<accession>A0A9X5IQN6</accession>
<evidence type="ECO:0000313" key="7">
    <source>
        <dbReference type="EMBL" id="NKX92885.1"/>
    </source>
</evidence>
<dbReference type="Gene3D" id="3.40.640.10">
    <property type="entry name" value="Type I PLP-dependent aspartate aminotransferase-like (Major domain)"/>
    <property type="match status" value="1"/>
</dbReference>
<reference evidence="7 8" key="1">
    <citation type="submission" date="2020-04" db="EMBL/GenBank/DDBJ databases">
        <title>MicrobeNet Type strains.</title>
        <authorList>
            <person name="Nicholson A.C."/>
        </authorList>
    </citation>
    <scope>NUCLEOTIDE SEQUENCE [LARGE SCALE GENOMIC DNA]</scope>
    <source>
        <strain evidence="7 8">ATCC BAA-789</strain>
    </source>
</reference>
<evidence type="ECO:0000256" key="1">
    <source>
        <dbReference type="ARBA" id="ARBA00001933"/>
    </source>
</evidence>
<organism evidence="7 8">
    <name type="scientific">Sanguibacter hominis ATCC BAA-789</name>
    <dbReference type="NCBI Taxonomy" id="1312740"/>
    <lineage>
        <taxon>Bacteria</taxon>
        <taxon>Bacillati</taxon>
        <taxon>Actinomycetota</taxon>
        <taxon>Actinomycetes</taxon>
        <taxon>Micrococcales</taxon>
        <taxon>Sanguibacteraceae</taxon>
        <taxon>Sanguibacter</taxon>
    </lineage>
</organism>
<dbReference type="Pfam" id="PF00155">
    <property type="entry name" value="Aminotran_1_2"/>
    <property type="match status" value="1"/>
</dbReference>
<dbReference type="InterPro" id="IPR051798">
    <property type="entry name" value="Class-II_PLP-Dep_Aminotrans"/>
</dbReference>
<name>A0A9X5IQN6_9MICO</name>
<dbReference type="InterPro" id="IPR004839">
    <property type="entry name" value="Aminotransferase_I/II_large"/>
</dbReference>
<dbReference type="Gene3D" id="3.90.1150.10">
    <property type="entry name" value="Aspartate Aminotransferase, domain 1"/>
    <property type="match status" value="1"/>
</dbReference>
<keyword evidence="8" id="KW-1185">Reference proteome</keyword>
<dbReference type="InterPro" id="IPR015422">
    <property type="entry name" value="PyrdxlP-dep_Trfase_small"/>
</dbReference>
<comment type="caution">
    <text evidence="7">The sequence shown here is derived from an EMBL/GenBank/DDBJ whole genome shotgun (WGS) entry which is preliminary data.</text>
</comment>
<dbReference type="Proteomes" id="UP000774283">
    <property type="component" value="Unassembled WGS sequence"/>
</dbReference>
<evidence type="ECO:0000256" key="2">
    <source>
        <dbReference type="ARBA" id="ARBA00012224"/>
    </source>
</evidence>
<dbReference type="InterPro" id="IPR015421">
    <property type="entry name" value="PyrdxlP-dep_Trfase_major"/>
</dbReference>
<comment type="cofactor">
    <cofactor evidence="1">
        <name>pyridoxal 5'-phosphate</name>
        <dbReference type="ChEBI" id="CHEBI:597326"/>
    </cofactor>
</comment>
<evidence type="ECO:0000256" key="4">
    <source>
        <dbReference type="ARBA" id="ARBA00023239"/>
    </source>
</evidence>
<dbReference type="GO" id="GO:0030170">
    <property type="term" value="F:pyridoxal phosphate binding"/>
    <property type="evidence" value="ECO:0007669"/>
    <property type="project" value="InterPro"/>
</dbReference>
<dbReference type="GO" id="GO:0047804">
    <property type="term" value="F:cysteine-S-conjugate beta-lyase activity"/>
    <property type="evidence" value="ECO:0007669"/>
    <property type="project" value="UniProtKB-EC"/>
</dbReference>
<dbReference type="EC" id="4.4.1.13" evidence="2"/>
<dbReference type="AlphaFoldDB" id="A0A9X5IQN6"/>
<keyword evidence="7" id="KW-0032">Aminotransferase</keyword>
<feature type="domain" description="Aminotransferase class I/classII large" evidence="6">
    <location>
        <begin position="44"/>
        <end position="381"/>
    </location>
</feature>
<evidence type="ECO:0000256" key="5">
    <source>
        <dbReference type="ARBA" id="ARBA00037974"/>
    </source>
</evidence>
<keyword evidence="7" id="KW-0808">Transferase</keyword>
<proteinExistence type="inferred from homology"/>
<evidence type="ECO:0000313" key="8">
    <source>
        <dbReference type="Proteomes" id="UP000774283"/>
    </source>
</evidence>
<gene>
    <name evidence="7" type="ORF">HF995_06280</name>
</gene>
<evidence type="ECO:0000256" key="3">
    <source>
        <dbReference type="ARBA" id="ARBA00022898"/>
    </source>
</evidence>
<dbReference type="EMBL" id="JAAXOW010000001">
    <property type="protein sequence ID" value="NKX92885.1"/>
    <property type="molecule type" value="Genomic_DNA"/>
</dbReference>
<dbReference type="PANTHER" id="PTHR43525:SF2">
    <property type="entry name" value="CYSTATHIONINE BETA-LYASE-RELATED"/>
    <property type="match status" value="1"/>
</dbReference>
<keyword evidence="3" id="KW-0663">Pyridoxal phosphate</keyword>
<comment type="similarity">
    <text evidence="5">Belongs to the class-II pyridoxal-phosphate-dependent aminotransferase family. MalY/PatB cystathionine beta-lyase subfamily.</text>
</comment>
<evidence type="ECO:0000259" key="6">
    <source>
        <dbReference type="Pfam" id="PF00155"/>
    </source>
</evidence>
<dbReference type="SUPFAM" id="SSF53383">
    <property type="entry name" value="PLP-dependent transferases"/>
    <property type="match status" value="1"/>
</dbReference>
<keyword evidence="4" id="KW-0456">Lyase</keyword>
<dbReference type="RefSeq" id="WP_168446869.1">
    <property type="nucleotide sequence ID" value="NZ_JAAXOW010000001.1"/>
</dbReference>